<gene>
    <name evidence="1" type="ORF">Catovirus_1_351</name>
</gene>
<dbReference type="Gene3D" id="1.10.510.10">
    <property type="entry name" value="Transferase(Phosphotransferase) domain 1"/>
    <property type="match status" value="1"/>
</dbReference>
<organism evidence="1">
    <name type="scientific">Catovirus CTV1</name>
    <dbReference type="NCBI Taxonomy" id="1977631"/>
    <lineage>
        <taxon>Viruses</taxon>
        <taxon>Varidnaviria</taxon>
        <taxon>Bamfordvirae</taxon>
        <taxon>Nucleocytoviricota</taxon>
        <taxon>Megaviricetes</taxon>
        <taxon>Imitervirales</taxon>
        <taxon>Mimiviridae</taxon>
        <taxon>Klosneuvirinae</taxon>
        <taxon>Catovirus</taxon>
    </lineage>
</organism>
<keyword evidence="1" id="KW-0808">Transferase</keyword>
<dbReference type="SUPFAM" id="SSF56112">
    <property type="entry name" value="Protein kinase-like (PK-like)"/>
    <property type="match status" value="1"/>
</dbReference>
<dbReference type="EMBL" id="KY684083">
    <property type="protein sequence ID" value="ARF08301.1"/>
    <property type="molecule type" value="Genomic_DNA"/>
</dbReference>
<sequence>MPDISKEIKILNKIIKKGLKNNTYNKRHNKTEYHMWNEQCKINFPILYLSSIYLYEYGRRRNCSNFLFATRDCCQWYKVFKQMYPDVQSTYFHCSRNMFERATENDIEPYNQYVKNIVKNEVSKTVFIDIHGTGKRMFAYFEKIYNEVPYCFLLSATFDSFDDFPSISKHYYKKDKIINLVFNTRGSPIEMLNYDNIGTLQTYTENGPVRDNLEYSLDLIKPYHDGIHYLIKHIKPMSNIDCDSKINKIKKEILKVFDYLKDKELILAEFIKHIGKHKKKEIVVENHKKEIVKKEIIVENDGVFFDKIISDDTVYAIVWEGRYNNLPCVIKMVKLDTGVCNSSSDIFTYSNEDPYRHKDFKNKKEMSHDQFMYEVNQLKSLYKYKLTPKVFKNYICKKYDVHYGFIVMEKYDCSLKHVIQKRPITHEEEKIIYKMIGKMHKCGFVHGDMKPSNIGINFDNSDKIMECCLLDCSKAKNKKSYESKKFKSLIKIDWDTYFNHKQKNMFNN</sequence>
<evidence type="ECO:0000313" key="1">
    <source>
        <dbReference type="EMBL" id="ARF08301.1"/>
    </source>
</evidence>
<proteinExistence type="predicted"/>
<reference evidence="1" key="1">
    <citation type="journal article" date="2017" name="Science">
        <title>Giant viruses with an expanded complement of translation system components.</title>
        <authorList>
            <person name="Schulz F."/>
            <person name="Yutin N."/>
            <person name="Ivanova N.N."/>
            <person name="Ortega D.R."/>
            <person name="Lee T.K."/>
            <person name="Vierheilig J."/>
            <person name="Daims H."/>
            <person name="Horn M."/>
            <person name="Wagner M."/>
            <person name="Jensen G.J."/>
            <person name="Kyrpides N.C."/>
            <person name="Koonin E.V."/>
            <person name="Woyke T."/>
        </authorList>
    </citation>
    <scope>NUCLEOTIDE SEQUENCE</scope>
    <source>
        <strain evidence="1">CTV1</strain>
    </source>
</reference>
<dbReference type="GO" id="GO:0016301">
    <property type="term" value="F:kinase activity"/>
    <property type="evidence" value="ECO:0007669"/>
    <property type="project" value="UniProtKB-KW"/>
</dbReference>
<accession>A0A1V0S9C9</accession>
<keyword evidence="1" id="KW-0418">Kinase</keyword>
<dbReference type="InterPro" id="IPR011009">
    <property type="entry name" value="Kinase-like_dom_sf"/>
</dbReference>
<name>A0A1V0S9C9_9VIRU</name>
<dbReference type="Pfam" id="PF06293">
    <property type="entry name" value="Kdo"/>
    <property type="match status" value="1"/>
</dbReference>
<protein>
    <submittedName>
        <fullName evidence="1">Protein kinase</fullName>
    </submittedName>
</protein>